<dbReference type="GeneID" id="8582593"/>
<organism evidence="2 3">
    <name type="scientific">Caenorhabditis briggsae</name>
    <dbReference type="NCBI Taxonomy" id="6238"/>
    <lineage>
        <taxon>Eukaryota</taxon>
        <taxon>Metazoa</taxon>
        <taxon>Ecdysozoa</taxon>
        <taxon>Nematoda</taxon>
        <taxon>Chromadorea</taxon>
        <taxon>Rhabditida</taxon>
        <taxon>Rhabditina</taxon>
        <taxon>Rhabditomorpha</taxon>
        <taxon>Rhabditoidea</taxon>
        <taxon>Rhabditidae</taxon>
        <taxon>Peloderinae</taxon>
        <taxon>Caenorhabditis</taxon>
    </lineage>
</organism>
<proteinExistence type="predicted"/>
<keyword evidence="3" id="KW-1185">Reference proteome</keyword>
<accession>A8X776</accession>
<dbReference type="KEGG" id="cbr:CBG_08708"/>
<evidence type="ECO:0000256" key="1">
    <source>
        <dbReference type="SAM" id="MobiDB-lite"/>
    </source>
</evidence>
<dbReference type="eggNOG" id="ENOG502TIJY">
    <property type="taxonomic scope" value="Eukaryota"/>
</dbReference>
<evidence type="ECO:0000313" key="2">
    <source>
        <dbReference type="EMBL" id="CAP28487.1"/>
    </source>
</evidence>
<dbReference type="EMBL" id="HE601079">
    <property type="protein sequence ID" value="CAP28487.1"/>
    <property type="molecule type" value="Genomic_DNA"/>
</dbReference>
<dbReference type="AlphaFoldDB" id="A8X776"/>
<dbReference type="HOGENOM" id="CLU_1950719_0_0_1"/>
<dbReference type="Proteomes" id="UP000008549">
    <property type="component" value="Unassembled WGS sequence"/>
</dbReference>
<dbReference type="RefSeq" id="XP_002640598.1">
    <property type="nucleotide sequence ID" value="XM_002640552.1"/>
</dbReference>
<dbReference type="InParanoid" id="A8X776"/>
<name>A8X776_CAEBR</name>
<reference evidence="2 3" key="2">
    <citation type="journal article" date="2011" name="PLoS Genet.">
        <title>Caenorhabditis briggsae recombinant inbred line genotypes reveal inter-strain incompatibility and the evolution of recombination.</title>
        <authorList>
            <person name="Ross J.A."/>
            <person name="Koboldt D.C."/>
            <person name="Staisch J.E."/>
            <person name="Chamberlin H.M."/>
            <person name="Gupta B.P."/>
            <person name="Miller R.D."/>
            <person name="Baird S.E."/>
            <person name="Haag E.S."/>
        </authorList>
    </citation>
    <scope>NUCLEOTIDE SEQUENCE [LARGE SCALE GENOMIC DNA]</scope>
    <source>
        <strain evidence="2 3">AF16</strain>
    </source>
</reference>
<gene>
    <name evidence="4" type="primary">mec-19</name>
    <name evidence="2 4" type="ORF">CBG08708</name>
    <name evidence="2" type="ORF">CBG_08708</name>
</gene>
<feature type="region of interest" description="Disordered" evidence="1">
    <location>
        <begin position="80"/>
        <end position="103"/>
    </location>
</feature>
<dbReference type="STRING" id="6238.A8X776"/>
<dbReference type="FunCoup" id="A8X776">
    <property type="interactions" value="800"/>
</dbReference>
<sequence>MGGGSALLINSNRRGSAGGSEFGCTGWFCDVLDGAMMLLVVMVIQPSKRSETHEYLQIILTAIIGCFKACLSKTSVHYKRESQSTTELPPVRTHETEEPPLPPLQAIIVMENPPDYAENDQNLYLPPAYCSLE</sequence>
<evidence type="ECO:0000313" key="3">
    <source>
        <dbReference type="Proteomes" id="UP000008549"/>
    </source>
</evidence>
<evidence type="ECO:0000313" key="4">
    <source>
        <dbReference type="WormBase" id="CBG08708"/>
    </source>
</evidence>
<dbReference type="CTD" id="8582593"/>
<reference evidence="2 3" key="1">
    <citation type="journal article" date="2003" name="PLoS Biol.">
        <title>The genome sequence of Caenorhabditis briggsae: a platform for comparative genomics.</title>
        <authorList>
            <person name="Stein L.D."/>
            <person name="Bao Z."/>
            <person name="Blasiar D."/>
            <person name="Blumenthal T."/>
            <person name="Brent M.R."/>
            <person name="Chen N."/>
            <person name="Chinwalla A."/>
            <person name="Clarke L."/>
            <person name="Clee C."/>
            <person name="Coghlan A."/>
            <person name="Coulson A."/>
            <person name="D'Eustachio P."/>
            <person name="Fitch D.H."/>
            <person name="Fulton L.A."/>
            <person name="Fulton R.E."/>
            <person name="Griffiths-Jones S."/>
            <person name="Harris T.W."/>
            <person name="Hillier L.W."/>
            <person name="Kamath R."/>
            <person name="Kuwabara P.E."/>
            <person name="Mardis E.R."/>
            <person name="Marra M.A."/>
            <person name="Miner T.L."/>
            <person name="Minx P."/>
            <person name="Mullikin J.C."/>
            <person name="Plumb R.W."/>
            <person name="Rogers J."/>
            <person name="Schein J.E."/>
            <person name="Sohrmann M."/>
            <person name="Spieth J."/>
            <person name="Stajich J.E."/>
            <person name="Wei C."/>
            <person name="Willey D."/>
            <person name="Wilson R.K."/>
            <person name="Durbin R."/>
            <person name="Waterston R.H."/>
        </authorList>
    </citation>
    <scope>NUCLEOTIDE SEQUENCE [LARGE SCALE GENOMIC DNA]</scope>
    <source>
        <strain evidence="2 3">AF16</strain>
    </source>
</reference>
<dbReference type="OMA" id="GSEFGCT"/>
<protein>
    <submittedName>
        <fullName evidence="2">Protein CBG08708</fullName>
    </submittedName>
</protein>
<dbReference type="WormBase" id="CBG08708">
    <property type="protein sequence ID" value="CBP45622"/>
    <property type="gene ID" value="WBGene00030454"/>
    <property type="gene designation" value="Cbr-mec-19"/>
</dbReference>